<gene>
    <name evidence="4" type="ORF">SAMN06296036_1521</name>
</gene>
<reference evidence="5" key="1">
    <citation type="submission" date="2017-04" db="EMBL/GenBank/DDBJ databases">
        <authorList>
            <person name="Varghese N."/>
            <person name="Submissions S."/>
        </authorList>
    </citation>
    <scope>NUCLEOTIDE SEQUENCE [LARGE SCALE GENOMIC DNA]</scope>
    <source>
        <strain evidence="5">RKEM611</strain>
    </source>
</reference>
<feature type="compositionally biased region" description="Basic and acidic residues" evidence="1">
    <location>
        <begin position="32"/>
        <end position="44"/>
    </location>
</feature>
<keyword evidence="2" id="KW-0732">Signal</keyword>
<evidence type="ECO:0000256" key="1">
    <source>
        <dbReference type="SAM" id="MobiDB-lite"/>
    </source>
</evidence>
<evidence type="ECO:0000313" key="4">
    <source>
        <dbReference type="EMBL" id="SMF84071.1"/>
    </source>
</evidence>
<dbReference type="Pfam" id="PF10988">
    <property type="entry name" value="DUF2807"/>
    <property type="match status" value="1"/>
</dbReference>
<dbReference type="EMBL" id="FWZT01000052">
    <property type="protein sequence ID" value="SMF84071.1"/>
    <property type="molecule type" value="Genomic_DNA"/>
</dbReference>
<evidence type="ECO:0000313" key="5">
    <source>
        <dbReference type="Proteomes" id="UP000192907"/>
    </source>
</evidence>
<evidence type="ECO:0000256" key="2">
    <source>
        <dbReference type="SAM" id="SignalP"/>
    </source>
</evidence>
<dbReference type="RefSeq" id="WP_132326452.1">
    <property type="nucleotide sequence ID" value="NZ_FWZT01000052.1"/>
</dbReference>
<name>A0A1Y6CXH5_9BACT</name>
<dbReference type="AlphaFoldDB" id="A0A1Y6CXH5"/>
<evidence type="ECO:0000259" key="3">
    <source>
        <dbReference type="Pfam" id="PF10988"/>
    </source>
</evidence>
<dbReference type="Gene3D" id="2.160.20.120">
    <property type="match status" value="1"/>
</dbReference>
<dbReference type="Proteomes" id="UP000192907">
    <property type="component" value="Unassembled WGS sequence"/>
</dbReference>
<feature type="domain" description="Putative auto-transporter adhesin head GIN" evidence="3">
    <location>
        <begin position="107"/>
        <end position="265"/>
    </location>
</feature>
<feature type="signal peptide" evidence="2">
    <location>
        <begin position="1"/>
        <end position="21"/>
    </location>
</feature>
<organism evidence="4 5">
    <name type="scientific">Pseudobacteriovorax antillogorgiicola</name>
    <dbReference type="NCBI Taxonomy" id="1513793"/>
    <lineage>
        <taxon>Bacteria</taxon>
        <taxon>Pseudomonadati</taxon>
        <taxon>Bdellovibrionota</taxon>
        <taxon>Oligoflexia</taxon>
        <taxon>Oligoflexales</taxon>
        <taxon>Pseudobacteriovoracaceae</taxon>
        <taxon>Pseudobacteriovorax</taxon>
    </lineage>
</organism>
<dbReference type="PROSITE" id="PS51257">
    <property type="entry name" value="PROKAR_LIPOPROTEIN"/>
    <property type="match status" value="1"/>
</dbReference>
<proteinExistence type="predicted"/>
<sequence>MRTTVIGFYVMLITLISISCANESNQGQVDNKQMDTEKQNREISSENELGGNQDKDRLSDSNQSPLREPKPPSLISGETNEININCDFVNETLGNDDDLETIRDVTPFNSISIEHAFRVAIDPTVQAGKVIVRGDSNLHESVTTAVNQENLSVKFNQDGCYRFAKLHILVNPAMLANINLTGSSSLVTRKNLQVSTLAIKLEVRSRAWISGVFNQLNLYVDGSSLEMSGRAVNVDGEFVVLAEGNLEQLLITNSKIEIDNLSTVRVKNGTGVTL</sequence>
<feature type="region of interest" description="Disordered" evidence="1">
    <location>
        <begin position="27"/>
        <end position="78"/>
    </location>
</feature>
<accession>A0A1Y6CXH5</accession>
<keyword evidence="5" id="KW-1185">Reference proteome</keyword>
<dbReference type="InterPro" id="IPR021255">
    <property type="entry name" value="DUF2807"/>
</dbReference>
<feature type="chain" id="PRO_5010985434" description="Putative auto-transporter adhesin head GIN domain-containing protein" evidence="2">
    <location>
        <begin position="22"/>
        <end position="274"/>
    </location>
</feature>
<protein>
    <recommendedName>
        <fullName evidence="3">Putative auto-transporter adhesin head GIN domain-containing protein</fullName>
    </recommendedName>
</protein>